<evidence type="ECO:0000313" key="3">
    <source>
        <dbReference type="EMBL" id="RNA67980.1"/>
    </source>
</evidence>
<dbReference type="InterPro" id="IPR004360">
    <property type="entry name" value="Glyas_Fos-R_dOase_dom"/>
</dbReference>
<dbReference type="SUPFAM" id="SSF52833">
    <property type="entry name" value="Thioredoxin-like"/>
    <property type="match status" value="1"/>
</dbReference>
<dbReference type="SUPFAM" id="SSF54593">
    <property type="entry name" value="Glyoxalase/Bleomycin resistance protein/Dihydroxybiphenyl dioxygenase"/>
    <property type="match status" value="1"/>
</dbReference>
<evidence type="ECO:0000256" key="1">
    <source>
        <dbReference type="SAM" id="Coils"/>
    </source>
</evidence>
<dbReference type="InterPro" id="IPR029068">
    <property type="entry name" value="Glyas_Bleomycin-R_OHBP_Dase"/>
</dbReference>
<name>A0A3M7TSK3_9BACI</name>
<dbReference type="CDD" id="cd14686">
    <property type="entry name" value="bZIP"/>
    <property type="match status" value="1"/>
</dbReference>
<feature type="coiled-coil region" evidence="1">
    <location>
        <begin position="1"/>
        <end position="28"/>
    </location>
</feature>
<dbReference type="InterPro" id="IPR037523">
    <property type="entry name" value="VOC_core"/>
</dbReference>
<organism evidence="3 4">
    <name type="scientific">Alteribacter keqinensis</name>
    <dbReference type="NCBI Taxonomy" id="2483800"/>
    <lineage>
        <taxon>Bacteria</taxon>
        <taxon>Bacillati</taxon>
        <taxon>Bacillota</taxon>
        <taxon>Bacilli</taxon>
        <taxon>Bacillales</taxon>
        <taxon>Bacillaceae</taxon>
        <taxon>Alteribacter</taxon>
    </lineage>
</organism>
<reference evidence="3 4" key="1">
    <citation type="submission" date="2018-10" db="EMBL/GenBank/DDBJ databases">
        <title>Bacillus Keqinensis sp. nov., a moderately halophilic bacterium isolated from a saline-alkaline lake.</title>
        <authorList>
            <person name="Wang H."/>
        </authorList>
    </citation>
    <scope>NUCLEOTIDE SEQUENCE [LARGE SCALE GENOMIC DNA]</scope>
    <source>
        <strain evidence="3 4">KQ-3</strain>
    </source>
</reference>
<comment type="caution">
    <text evidence="3">The sequence shown here is derived from an EMBL/GenBank/DDBJ whole genome shotgun (WGS) entry which is preliminary data.</text>
</comment>
<dbReference type="Proteomes" id="UP000278746">
    <property type="component" value="Unassembled WGS sequence"/>
</dbReference>
<gene>
    <name evidence="3" type="ORF">EBO34_14920</name>
</gene>
<dbReference type="PROSITE" id="PS51819">
    <property type="entry name" value="VOC"/>
    <property type="match status" value="1"/>
</dbReference>
<keyword evidence="1" id="KW-0175">Coiled coil</keyword>
<keyword evidence="4" id="KW-1185">Reference proteome</keyword>
<dbReference type="RefSeq" id="WP_122899929.1">
    <property type="nucleotide sequence ID" value="NZ_RHIB01000002.1"/>
</dbReference>
<dbReference type="Pfam" id="PF00903">
    <property type="entry name" value="Glyoxalase"/>
    <property type="match status" value="1"/>
</dbReference>
<dbReference type="InterPro" id="IPR010296">
    <property type="entry name" value="DUF899_thioredox"/>
</dbReference>
<dbReference type="AlphaFoldDB" id="A0A3M7TSK3"/>
<dbReference type="Gene3D" id="3.40.30.10">
    <property type="entry name" value="Glutaredoxin"/>
    <property type="match status" value="1"/>
</dbReference>
<dbReference type="InterPro" id="IPR036249">
    <property type="entry name" value="Thioredoxin-like_sf"/>
</dbReference>
<sequence length="298" mass="34343">METIKNEIMQLEQELLEKKRKIKQLRRQIQGEPVRNYCFLSSNNKEVTILDLFGDHDELIVIHNMGKSCPYCTMWADGFNSIYHHIRKRAAFVVASPDLPSVQEDISAERSWIFPMVSTTNNTFTEDTGFKKDDLTSPGVSVFTKDKDQNLFHHTSSRFGPGDEYCVVWSLFDLLPTESEGYHPEKKINKKSPFQLTNNVAIQVNDYENALHFYQNVIGMKLNTINENEAKLSINQTHFFLENHPSQSRTFFEFAVDDFQPAIDLLIQEGCKVTKTYSETSVMIEDPYGMAFHVFEAG</sequence>
<accession>A0A3M7TSK3</accession>
<proteinExistence type="predicted"/>
<dbReference type="CDD" id="cd06587">
    <property type="entry name" value="VOC"/>
    <property type="match status" value="1"/>
</dbReference>
<dbReference type="EMBL" id="RHIB01000002">
    <property type="protein sequence ID" value="RNA67980.1"/>
    <property type="molecule type" value="Genomic_DNA"/>
</dbReference>
<evidence type="ECO:0000259" key="2">
    <source>
        <dbReference type="PROSITE" id="PS51819"/>
    </source>
</evidence>
<dbReference type="Pfam" id="PF05988">
    <property type="entry name" value="DUF899"/>
    <property type="match status" value="1"/>
</dbReference>
<evidence type="ECO:0000313" key="4">
    <source>
        <dbReference type="Proteomes" id="UP000278746"/>
    </source>
</evidence>
<dbReference type="Gene3D" id="3.10.180.10">
    <property type="entry name" value="2,3-Dihydroxybiphenyl 1,2-Dioxygenase, domain 1"/>
    <property type="match status" value="1"/>
</dbReference>
<dbReference type="OrthoDB" id="574359at2"/>
<feature type="domain" description="VOC" evidence="2">
    <location>
        <begin position="196"/>
        <end position="298"/>
    </location>
</feature>
<protein>
    <submittedName>
        <fullName evidence="3">DUF899 domain-containing protein</fullName>
    </submittedName>
</protein>